<evidence type="ECO:0000256" key="1">
    <source>
        <dbReference type="SAM" id="Phobius"/>
    </source>
</evidence>
<evidence type="ECO:0000313" key="4">
    <source>
        <dbReference type="Proteomes" id="UP000623467"/>
    </source>
</evidence>
<feature type="transmembrane region" description="Helical" evidence="1">
    <location>
        <begin position="215"/>
        <end position="236"/>
    </location>
</feature>
<organism evidence="3 4">
    <name type="scientific">Mycena sanguinolenta</name>
    <dbReference type="NCBI Taxonomy" id="230812"/>
    <lineage>
        <taxon>Eukaryota</taxon>
        <taxon>Fungi</taxon>
        <taxon>Dikarya</taxon>
        <taxon>Basidiomycota</taxon>
        <taxon>Agaricomycotina</taxon>
        <taxon>Agaricomycetes</taxon>
        <taxon>Agaricomycetidae</taxon>
        <taxon>Agaricales</taxon>
        <taxon>Marasmiineae</taxon>
        <taxon>Mycenaceae</taxon>
        <taxon>Mycena</taxon>
    </lineage>
</organism>
<proteinExistence type="predicted"/>
<keyword evidence="1" id="KW-0472">Membrane</keyword>
<keyword evidence="4" id="KW-1185">Reference proteome</keyword>
<comment type="caution">
    <text evidence="3">The sequence shown here is derived from an EMBL/GenBank/DDBJ whole genome shotgun (WGS) entry which is preliminary data.</text>
</comment>
<name>A0A8H6Z289_9AGAR</name>
<reference evidence="3" key="1">
    <citation type="submission" date="2020-05" db="EMBL/GenBank/DDBJ databases">
        <title>Mycena genomes resolve the evolution of fungal bioluminescence.</title>
        <authorList>
            <person name="Tsai I.J."/>
        </authorList>
    </citation>
    <scope>NUCLEOTIDE SEQUENCE</scope>
    <source>
        <strain evidence="3">160909Yilan</strain>
    </source>
</reference>
<feature type="transmembrane region" description="Helical" evidence="1">
    <location>
        <begin position="124"/>
        <end position="143"/>
    </location>
</feature>
<accession>A0A8H6Z289</accession>
<protein>
    <recommendedName>
        <fullName evidence="2">DUF6535 domain-containing protein</fullName>
    </recommendedName>
</protein>
<dbReference type="OrthoDB" id="3221808at2759"/>
<keyword evidence="1" id="KW-0812">Transmembrane</keyword>
<gene>
    <name evidence="3" type="ORF">MSAN_00864200</name>
</gene>
<evidence type="ECO:0000313" key="3">
    <source>
        <dbReference type="EMBL" id="KAF7367985.1"/>
    </source>
</evidence>
<sequence length="865" mass="96684">MIMTPHSVYPTIPPPQDQADREELAGTKLWSFYVSQAERYDKALVEGWRSDMDALLIFAGLFSASLTAFLIESYKTLSPDQGAIAISILAQISSQLHGGSNVSAVDVTSLMNVRPTSASLVCNTLWFLSLGFSLVCALMATLVEQWARHFIHSSEMKQSPITRARIFAYLYYGVERFGMYALVQFIPLLLHISLVLFFAGLVAFLLPINTAVGALAAAMLGSISVAYLYLTFLPMFSSDSPYRTPLSNIVWGIFRQLYALLLSRWKWLPEEATAPPGQQVSKYNSVPTMFDVMLHNATKKSEGRVRRDGRAMIWALRSLTDDDELEPFLEALPELVWGPNGRRHVYDNMINMLLESDLRLIPRIEALLRDADNGLLPPDVQLRRRVFCVKALWALAYLSVSEASVRQSFPIFDHTALASHMTSTPANDAQALLPYLTSTYAMVRCSDFCSLWTFIRGILDKDKISPIQLKQIQMRAADLSFSAFSSALDQLVESDWTYTSGQQALDALNSCTDLVYDILADYWRRSATVAQMAYQFEATSSLIQRVAPRPSTGAAIQLKDTFTALIGENYELIQRHQTLHPLDISLDAILRALQGNPDFLVDIKFQRLLIHYLANRAQTQDVWARIFPSCDPTFLGSLLTQCLVVFDGPPKDIALRAIWFCVFWRLKYAIFDDATVTAICATNQTFLTSCTLTIVKVGILRRALGIPPFTPYTTRPKLSQQQHEDLCTTLLEFVDSCKKFPPNDRQQEMAAETFRVLTCHLVSAPGFSPSFQRRFANSFSNVLNGDSPSLIHPIVGWVGWGGGSPSVQGFDDSEARETILQASRTFRQSANPTIGHLSDFAQVQIRENLDAIIAQLTSESPTSSH</sequence>
<dbReference type="InterPro" id="IPR045338">
    <property type="entry name" value="DUF6535"/>
</dbReference>
<keyword evidence="1" id="KW-1133">Transmembrane helix</keyword>
<dbReference type="AlphaFoldDB" id="A0A8H6Z289"/>
<dbReference type="Pfam" id="PF20153">
    <property type="entry name" value="DUF6535"/>
    <property type="match status" value="1"/>
</dbReference>
<feature type="transmembrane region" description="Helical" evidence="1">
    <location>
        <begin position="188"/>
        <end position="208"/>
    </location>
</feature>
<feature type="domain" description="DUF6535" evidence="2">
    <location>
        <begin position="30"/>
        <end position="206"/>
    </location>
</feature>
<dbReference type="Proteomes" id="UP000623467">
    <property type="component" value="Unassembled WGS sequence"/>
</dbReference>
<feature type="transmembrane region" description="Helical" evidence="1">
    <location>
        <begin position="54"/>
        <end position="71"/>
    </location>
</feature>
<dbReference type="EMBL" id="JACAZH010000005">
    <property type="protein sequence ID" value="KAF7367985.1"/>
    <property type="molecule type" value="Genomic_DNA"/>
</dbReference>
<evidence type="ECO:0000259" key="2">
    <source>
        <dbReference type="Pfam" id="PF20153"/>
    </source>
</evidence>